<organism evidence="4 5">
    <name type="scientific">Streptomyces syringium</name>
    <dbReference type="NCBI Taxonomy" id="76729"/>
    <lineage>
        <taxon>Bacteria</taxon>
        <taxon>Bacillati</taxon>
        <taxon>Actinomycetota</taxon>
        <taxon>Actinomycetes</taxon>
        <taxon>Kitasatosporales</taxon>
        <taxon>Streptomycetaceae</taxon>
        <taxon>Streptomyces</taxon>
    </lineage>
</organism>
<gene>
    <name evidence="4" type="ORF">JO379_001051</name>
</gene>
<dbReference type="PROSITE" id="PS00622">
    <property type="entry name" value="HTH_LUXR_1"/>
    <property type="match status" value="1"/>
</dbReference>
<dbReference type="InterPro" id="IPR036388">
    <property type="entry name" value="WH-like_DNA-bd_sf"/>
</dbReference>
<dbReference type="SMART" id="SM00421">
    <property type="entry name" value="HTH_LUXR"/>
    <property type="match status" value="1"/>
</dbReference>
<dbReference type="Pfam" id="PF13191">
    <property type="entry name" value="AAA_16"/>
    <property type="match status" value="1"/>
</dbReference>
<dbReference type="PRINTS" id="PR00038">
    <property type="entry name" value="HTHLUXR"/>
</dbReference>
<keyword evidence="5" id="KW-1185">Reference proteome</keyword>
<keyword evidence="2" id="KW-0067">ATP-binding</keyword>
<dbReference type="InterPro" id="IPR000792">
    <property type="entry name" value="Tscrpt_reg_LuxR_C"/>
</dbReference>
<evidence type="ECO:0000256" key="2">
    <source>
        <dbReference type="ARBA" id="ARBA00022840"/>
    </source>
</evidence>
<reference evidence="4 5" key="1">
    <citation type="submission" date="2021-03" db="EMBL/GenBank/DDBJ databases">
        <title>Sequencing the genomes of 1000 actinobacteria strains.</title>
        <authorList>
            <person name="Klenk H.-P."/>
        </authorList>
    </citation>
    <scope>NUCLEOTIDE SEQUENCE [LARGE SCALE GENOMIC DNA]</scope>
    <source>
        <strain evidence="4 5">DSM 41480</strain>
    </source>
</reference>
<dbReference type="GeneID" id="91567913"/>
<comment type="caution">
    <text evidence="4">The sequence shown here is derived from an EMBL/GenBank/DDBJ whole genome shotgun (WGS) entry which is preliminary data.</text>
</comment>
<keyword evidence="4" id="KW-0238">DNA-binding</keyword>
<dbReference type="InterPro" id="IPR016032">
    <property type="entry name" value="Sig_transdc_resp-reg_C-effctor"/>
</dbReference>
<proteinExistence type="predicted"/>
<dbReference type="PANTHER" id="PTHR16305:SF35">
    <property type="entry name" value="TRANSCRIPTIONAL ACTIVATOR DOMAIN"/>
    <property type="match status" value="1"/>
</dbReference>
<dbReference type="CDD" id="cd06170">
    <property type="entry name" value="LuxR_C_like"/>
    <property type="match status" value="1"/>
</dbReference>
<dbReference type="SUPFAM" id="SSF48452">
    <property type="entry name" value="TPR-like"/>
    <property type="match status" value="1"/>
</dbReference>
<dbReference type="PROSITE" id="PS50043">
    <property type="entry name" value="HTH_LUXR_2"/>
    <property type="match status" value="1"/>
</dbReference>
<accession>A0ABS4XYJ4</accession>
<dbReference type="Pfam" id="PF00196">
    <property type="entry name" value="GerE"/>
    <property type="match status" value="1"/>
</dbReference>
<evidence type="ECO:0000313" key="4">
    <source>
        <dbReference type="EMBL" id="MBP2401582.1"/>
    </source>
</evidence>
<dbReference type="GO" id="GO:0003677">
    <property type="term" value="F:DNA binding"/>
    <property type="evidence" value="ECO:0007669"/>
    <property type="project" value="UniProtKB-KW"/>
</dbReference>
<dbReference type="Proteomes" id="UP001519291">
    <property type="component" value="Unassembled WGS sequence"/>
</dbReference>
<dbReference type="Gene3D" id="1.10.10.10">
    <property type="entry name" value="Winged helix-like DNA-binding domain superfamily/Winged helix DNA-binding domain"/>
    <property type="match status" value="1"/>
</dbReference>
<dbReference type="InterPro" id="IPR041664">
    <property type="entry name" value="AAA_16"/>
</dbReference>
<evidence type="ECO:0000259" key="3">
    <source>
        <dbReference type="PROSITE" id="PS50043"/>
    </source>
</evidence>
<dbReference type="SUPFAM" id="SSF46894">
    <property type="entry name" value="C-terminal effector domain of the bipartite response regulators"/>
    <property type="match status" value="1"/>
</dbReference>
<keyword evidence="1" id="KW-0547">Nucleotide-binding</keyword>
<dbReference type="InterPro" id="IPR011990">
    <property type="entry name" value="TPR-like_helical_dom_sf"/>
</dbReference>
<dbReference type="EMBL" id="JAGIOH010000001">
    <property type="protein sequence ID" value="MBP2401582.1"/>
    <property type="molecule type" value="Genomic_DNA"/>
</dbReference>
<dbReference type="Gene3D" id="1.25.40.10">
    <property type="entry name" value="Tetratricopeptide repeat domain"/>
    <property type="match status" value="1"/>
</dbReference>
<dbReference type="RefSeq" id="WP_209514124.1">
    <property type="nucleotide sequence ID" value="NZ_JAGIOH010000001.1"/>
</dbReference>
<evidence type="ECO:0000256" key="1">
    <source>
        <dbReference type="ARBA" id="ARBA00022741"/>
    </source>
</evidence>
<name>A0ABS4XYJ4_9ACTN</name>
<sequence>MAVSSGIGHGATRLLVGRSTELNDLARHAAKARDGAARAVLVRGPAGIGRTSLLSSLTERLRSDGMAVRSFTGRETAVRPRPYQAAHELFGAAPTPAPARPAPRARGTAPAGASAACLAYAAQRRLYGHAVSLLATGPLALVLDDAQWCDEASLKCVDFVLRRSAGRPLLVLFAQRTECGGPGAPMLGEILAQDRCGLLELGPLGEDETARLVTGALSGPPDERFVRRCAELSGGNPQLLHRLLAGLREAGVRPDTGGLHQLEVVGQGVVAAGVPAYLAGQPHHVRQVARALAVLGRDDAEPLSALSGVPLKRMTSALDALRRNDVIAPGTTGAMCDAVRSAVLDGLAAPKLEWLRARAARVLNDAGRPAWEVADQLVLLKELTEPWMLAVLRDAAAEAPARTTTSRASVRYLQRALAAELTEGQRKDVRIELARASAQVAPAMALWHLRQALGDATTARDRAPIAVEYGMTALGSRSAPEAIRMLGRTLDALTAELGDDPTPADRELLTSLTSALLITAVNEKGAMAAVRERTGTRPAAPAGDSPAERQLLSALSGFAALDGRPAHEAAALARRSLRVEESAPGGWWVLGSSLVLALADEVDEALAGLDRSLTGSRARHEPWMHLGALAGRSLVRHGTGDVAAAAEDARTAVEYAEQGERAPGAPLAYIALGTVLLSQGRTERAEAALDRAARPGLERHIWEWHHYLYAKGRARRERGDLDGALEAWLHCGRSLEEAGVTNPVLAPWWLPATHTLVGLGRTGEAADLVARTTPWVRRWGTPRAEGLGLLAAGIVAEGRARLDLLAEAVDVLAGSPARLEHAKAAYQLGSELLRHDDARGARRHLRQAIELATRCGYPMLSERARKLLVTAGGRMPQLASSPVDSLTDSERKIAVLAKGGVSNREIAEALFVTPRTVEMHLTNVYRKLDVRGRADLPAQLAAYGPPPGRQPRRPGR</sequence>
<evidence type="ECO:0000313" key="5">
    <source>
        <dbReference type="Proteomes" id="UP001519291"/>
    </source>
</evidence>
<protein>
    <submittedName>
        <fullName evidence="4">DNA-binding CsgD family transcriptional regulator</fullName>
    </submittedName>
</protein>
<feature type="domain" description="HTH luxR-type" evidence="3">
    <location>
        <begin position="879"/>
        <end position="944"/>
    </location>
</feature>
<dbReference type="InterPro" id="IPR027417">
    <property type="entry name" value="P-loop_NTPase"/>
</dbReference>
<dbReference type="PANTHER" id="PTHR16305">
    <property type="entry name" value="TESTICULAR SOLUBLE ADENYLYL CYCLASE"/>
    <property type="match status" value="1"/>
</dbReference>
<dbReference type="SUPFAM" id="SSF52540">
    <property type="entry name" value="P-loop containing nucleoside triphosphate hydrolases"/>
    <property type="match status" value="1"/>
</dbReference>